<dbReference type="AlphaFoldDB" id="A0A1A6AF75"/>
<dbReference type="RefSeq" id="XP_018266569.1">
    <property type="nucleotide sequence ID" value="XM_018403915.1"/>
</dbReference>
<evidence type="ECO:0000313" key="3">
    <source>
        <dbReference type="EMBL" id="WWC58008.1"/>
    </source>
</evidence>
<accession>A0A1A6AF75</accession>
<feature type="compositionally biased region" description="Low complexity" evidence="1">
    <location>
        <begin position="12"/>
        <end position="59"/>
    </location>
</feature>
<dbReference type="Proteomes" id="UP000078595">
    <property type="component" value="Chromosome 1"/>
</dbReference>
<proteinExistence type="predicted"/>
<organism evidence="2">
    <name type="scientific">Kwoniella dejecticola CBS 10117</name>
    <dbReference type="NCBI Taxonomy" id="1296121"/>
    <lineage>
        <taxon>Eukaryota</taxon>
        <taxon>Fungi</taxon>
        <taxon>Dikarya</taxon>
        <taxon>Basidiomycota</taxon>
        <taxon>Agaricomycotina</taxon>
        <taxon>Tremellomycetes</taxon>
        <taxon>Tremellales</taxon>
        <taxon>Cryptococcaceae</taxon>
        <taxon>Kwoniella</taxon>
    </lineage>
</organism>
<evidence type="ECO:0000256" key="1">
    <source>
        <dbReference type="SAM" id="MobiDB-lite"/>
    </source>
</evidence>
<dbReference type="KEGG" id="kdj:28964243"/>
<dbReference type="VEuPathDB" id="FungiDB:I303_00544"/>
<reference evidence="3" key="3">
    <citation type="submission" date="2024-02" db="EMBL/GenBank/DDBJ databases">
        <title>Comparative genomics of Cryptococcus and Kwoniella reveals pathogenesis evolution and contrasting modes of karyotype evolution via chromosome fusion or intercentromeric recombination.</title>
        <authorList>
            <person name="Coelho M.A."/>
            <person name="David-Palma M."/>
            <person name="Shea T."/>
            <person name="Bowers K."/>
            <person name="McGinley-Smith S."/>
            <person name="Mohammad A.W."/>
            <person name="Gnirke A."/>
            <person name="Yurkov A.M."/>
            <person name="Nowrousian M."/>
            <person name="Sun S."/>
            <person name="Cuomo C.A."/>
            <person name="Heitman J."/>
        </authorList>
    </citation>
    <scope>NUCLEOTIDE SEQUENCE</scope>
    <source>
        <strain evidence="3">CBS 10117</strain>
    </source>
</reference>
<evidence type="ECO:0000313" key="2">
    <source>
        <dbReference type="EMBL" id="OBR88727.1"/>
    </source>
</evidence>
<feature type="compositionally biased region" description="Low complexity" evidence="1">
    <location>
        <begin position="266"/>
        <end position="275"/>
    </location>
</feature>
<name>A0A1A6AF75_9TREE</name>
<dbReference type="GeneID" id="28964243"/>
<dbReference type="PANTHER" id="PTHR38701:SF1">
    <property type="entry name" value="UP-REGULATED DURING SEPTATION PROTEIN 1 DOMAIN-CONTAINING PROTEIN"/>
    <property type="match status" value="1"/>
</dbReference>
<feature type="compositionally biased region" description="Low complexity" evidence="1">
    <location>
        <begin position="77"/>
        <end position="87"/>
    </location>
</feature>
<sequence>MTDPVKPRRKVASQISLAPSPSPIASSSVPSRVRAHVTSSANSSPASSSRPALRSTPSALSLHSTPVSKARSPVPPVSVTSTPNPRVTVRKPKTPVTPVPTALPSRSVAGLTPKDSTPAAKARVARSLVDGSTSSAQTPRTPDIRRSNTGGIDDARTRTLSLRNAPAAGSAPIARVRTSGTAHVAAPQTAVQTIPKPPSTAPSPSIQTPPAPAPLDSPDPIVSPLSDDRANLSGLGMDDGGLRILQSTWRDTSPERISDQAEIHSNRSSPSRRSPLVLPHNTVSSAQHALQYIFQHPTASAPTSPLPPSTPTLGKPPQSAHKPNGHAKVKLPYNPHGVFPPSLPPPPHSPELRTVALPSLTPARSSEEWSRTTSSQGYGSSLRKYSGTSSEYGGSILEMRKEEARDRLSGMTAVAVDDTAEKLGETKIGDQDVDVVLGADAEEAKVNRKIADLEISNKSLLAINKTLEATKSKQRTEILKLRRMLRESLAGNGLPTSFSSLNPLSPSLNLLSPSTDRFDEDMDPEGAYFDEEMADPQLEARWEKIADLVGNMKRRGEAAVEQGKEEIKPSHGRVLDWTEIEQNRKDQNLTPANDLDMSVDSLTPNEAYVDGGEDSYAGETWREEVDDVI</sequence>
<gene>
    <name evidence="2" type="ORF">I303_00544</name>
    <name evidence="3" type="ORF">I303_100543</name>
</gene>
<dbReference type="STRING" id="1296121.A0A1A6AF75"/>
<reference evidence="3" key="2">
    <citation type="submission" date="2013-07" db="EMBL/GenBank/DDBJ databases">
        <authorList>
            <consortium name="The Broad Institute Genome Sequencing Platform"/>
            <person name="Cuomo C."/>
            <person name="Litvintseva A."/>
            <person name="Chen Y."/>
            <person name="Heitman J."/>
            <person name="Sun S."/>
            <person name="Springer D."/>
            <person name="Dromer F."/>
            <person name="Young S.K."/>
            <person name="Zeng Q."/>
            <person name="Gargeya S."/>
            <person name="Fitzgerald M."/>
            <person name="Abouelleil A."/>
            <person name="Alvarado L."/>
            <person name="Berlin A.M."/>
            <person name="Chapman S.B."/>
            <person name="Dewar J."/>
            <person name="Goldberg J."/>
            <person name="Griggs A."/>
            <person name="Gujja S."/>
            <person name="Hansen M."/>
            <person name="Howarth C."/>
            <person name="Imamovic A."/>
            <person name="Larimer J."/>
            <person name="McCowan C."/>
            <person name="Murphy C."/>
            <person name="Pearson M."/>
            <person name="Priest M."/>
            <person name="Roberts A."/>
            <person name="Saif S."/>
            <person name="Shea T."/>
            <person name="Sykes S."/>
            <person name="Wortman J."/>
            <person name="Nusbaum C."/>
            <person name="Birren B."/>
        </authorList>
    </citation>
    <scope>NUCLEOTIDE SEQUENCE</scope>
    <source>
        <strain evidence="3">CBS 10117</strain>
    </source>
</reference>
<reference evidence="2" key="1">
    <citation type="submission" date="2013-07" db="EMBL/GenBank/DDBJ databases">
        <title>The Genome Sequence of Cryptococcus dejecticola CBS10117.</title>
        <authorList>
            <consortium name="The Broad Institute Genome Sequencing Platform"/>
            <person name="Cuomo C."/>
            <person name="Litvintseva A."/>
            <person name="Chen Y."/>
            <person name="Heitman J."/>
            <person name="Sun S."/>
            <person name="Springer D."/>
            <person name="Dromer F."/>
            <person name="Young S.K."/>
            <person name="Zeng Q."/>
            <person name="Gargeya S."/>
            <person name="Fitzgerald M."/>
            <person name="Abouelleil A."/>
            <person name="Alvarado L."/>
            <person name="Berlin A.M."/>
            <person name="Chapman S.B."/>
            <person name="Dewar J."/>
            <person name="Goldberg J."/>
            <person name="Griggs A."/>
            <person name="Gujja S."/>
            <person name="Hansen M."/>
            <person name="Howarth C."/>
            <person name="Imamovic A."/>
            <person name="Larimer J."/>
            <person name="McCowan C."/>
            <person name="Murphy C."/>
            <person name="Pearson M."/>
            <person name="Priest M."/>
            <person name="Roberts A."/>
            <person name="Saif S."/>
            <person name="Shea T."/>
            <person name="Sykes S."/>
            <person name="Wortman J."/>
            <person name="Nusbaum C."/>
            <person name="Birren B."/>
        </authorList>
    </citation>
    <scope>NUCLEOTIDE SEQUENCE [LARGE SCALE GENOMIC DNA]</scope>
    <source>
        <strain evidence="2">CBS 10117</strain>
    </source>
</reference>
<feature type="compositionally biased region" description="Pro residues" evidence="1">
    <location>
        <begin position="195"/>
        <end position="217"/>
    </location>
</feature>
<feature type="region of interest" description="Disordered" evidence="1">
    <location>
        <begin position="584"/>
        <end position="629"/>
    </location>
</feature>
<dbReference type="OrthoDB" id="2555519at2759"/>
<dbReference type="EMBL" id="KI894027">
    <property type="protein sequence ID" value="OBR88727.1"/>
    <property type="molecule type" value="Genomic_DNA"/>
</dbReference>
<evidence type="ECO:0000313" key="4">
    <source>
        <dbReference type="Proteomes" id="UP000078595"/>
    </source>
</evidence>
<protein>
    <submittedName>
        <fullName evidence="2">Uncharacterized protein</fullName>
    </submittedName>
</protein>
<dbReference type="PANTHER" id="PTHR38701">
    <property type="entry name" value="CHROMOSOME 8, WHOLE GENOME SHOTGUN SEQUENCE"/>
    <property type="match status" value="1"/>
</dbReference>
<feature type="compositionally biased region" description="Basic and acidic residues" evidence="1">
    <location>
        <begin position="252"/>
        <end position="265"/>
    </location>
</feature>
<dbReference type="EMBL" id="CP144530">
    <property type="protein sequence ID" value="WWC58008.1"/>
    <property type="molecule type" value="Genomic_DNA"/>
</dbReference>
<keyword evidence="4" id="KW-1185">Reference proteome</keyword>
<feature type="region of interest" description="Disordered" evidence="1">
    <location>
        <begin position="1"/>
        <end position="278"/>
    </location>
</feature>
<feature type="region of interest" description="Disordered" evidence="1">
    <location>
        <begin position="298"/>
        <end position="389"/>
    </location>
</feature>
<feature type="compositionally biased region" description="Polar residues" evidence="1">
    <location>
        <begin position="130"/>
        <end position="140"/>
    </location>
</feature>